<dbReference type="Proteomes" id="UP000094291">
    <property type="component" value="Unassembled WGS sequence"/>
</dbReference>
<dbReference type="CDD" id="cd00586">
    <property type="entry name" value="4HBT"/>
    <property type="match status" value="1"/>
</dbReference>
<dbReference type="STRING" id="197479.BFW38_13920"/>
<dbReference type="RefSeq" id="WP_068999448.1">
    <property type="nucleotide sequence ID" value="NZ_MDTQ01000001.1"/>
</dbReference>
<evidence type="ECO:0000313" key="2">
    <source>
        <dbReference type="Proteomes" id="UP000094291"/>
    </source>
</evidence>
<comment type="caution">
    <text evidence="1">The sequence shown here is derived from an EMBL/GenBank/DDBJ whole genome shotgun (WGS) entry which is preliminary data.</text>
</comment>
<evidence type="ECO:0000313" key="1">
    <source>
        <dbReference type="EMBL" id="ODC04466.1"/>
    </source>
</evidence>
<organism evidence="1 2">
    <name type="scientific">Terasakiispira papahanaumokuakeensis</name>
    <dbReference type="NCBI Taxonomy" id="197479"/>
    <lineage>
        <taxon>Bacteria</taxon>
        <taxon>Pseudomonadati</taxon>
        <taxon>Pseudomonadota</taxon>
        <taxon>Gammaproteobacteria</taxon>
        <taxon>Oceanospirillales</taxon>
        <taxon>Terasakiispira</taxon>
    </lineage>
</organism>
<protein>
    <submittedName>
        <fullName evidence="1">4-hydroxybenzoyl-CoA thioesterase</fullName>
    </submittedName>
</protein>
<dbReference type="Gene3D" id="3.10.129.10">
    <property type="entry name" value="Hotdog Thioesterase"/>
    <property type="match status" value="1"/>
</dbReference>
<dbReference type="InterPro" id="IPR029069">
    <property type="entry name" value="HotDog_dom_sf"/>
</dbReference>
<keyword evidence="2" id="KW-1185">Reference proteome</keyword>
<dbReference type="SUPFAM" id="SSF54637">
    <property type="entry name" value="Thioesterase/thiol ester dehydrase-isomerase"/>
    <property type="match status" value="1"/>
</dbReference>
<sequence>MTSMAPVTASVQVEVPFHDIDPMGVAWHGHYFKYFEIARCALLDKIDYNYPQMKASGYMWPIVDTRVKYVGSALFQQTLNVTATLLEYENRLKIGYDIAEAQSGQRLTKGYTIQVAVDINSREMCYASPAILLEKLGISA</sequence>
<proteinExistence type="predicted"/>
<accession>A0A1E2VCB5</accession>
<dbReference type="EMBL" id="MDTQ01000001">
    <property type="protein sequence ID" value="ODC04466.1"/>
    <property type="molecule type" value="Genomic_DNA"/>
</dbReference>
<dbReference type="Pfam" id="PF13279">
    <property type="entry name" value="4HBT_2"/>
    <property type="match status" value="1"/>
</dbReference>
<reference evidence="1 2" key="1">
    <citation type="submission" date="2016-08" db="EMBL/GenBank/DDBJ databases">
        <authorList>
            <person name="Seilhamer J.J."/>
        </authorList>
    </citation>
    <scope>NUCLEOTIDE SEQUENCE [LARGE SCALE GENOMIC DNA]</scope>
    <source>
        <strain evidence="1 2">PH27A</strain>
    </source>
</reference>
<name>A0A1E2VCB5_9GAMM</name>
<gene>
    <name evidence="1" type="ORF">BFW38_13920</name>
</gene>
<dbReference type="AlphaFoldDB" id="A0A1E2VCB5"/>